<dbReference type="GO" id="GO:0000155">
    <property type="term" value="F:phosphorelay sensor kinase activity"/>
    <property type="evidence" value="ECO:0007669"/>
    <property type="project" value="InterPro"/>
</dbReference>
<dbReference type="CDD" id="cd00075">
    <property type="entry name" value="HATPase"/>
    <property type="match status" value="1"/>
</dbReference>
<dbReference type="PANTHER" id="PTHR43547:SF11">
    <property type="entry name" value="HISTIDINE KINASE"/>
    <property type="match status" value="1"/>
</dbReference>
<dbReference type="InterPro" id="IPR004358">
    <property type="entry name" value="Sig_transdc_His_kin-like_C"/>
</dbReference>
<dbReference type="Pfam" id="PF00512">
    <property type="entry name" value="HisKA"/>
    <property type="match status" value="1"/>
</dbReference>
<dbReference type="PROSITE" id="PS50109">
    <property type="entry name" value="HIS_KIN"/>
    <property type="match status" value="1"/>
</dbReference>
<proteinExistence type="predicted"/>
<dbReference type="SUPFAM" id="SSF55874">
    <property type="entry name" value="ATPase domain of HSP90 chaperone/DNA topoisomerase II/histidine kinase"/>
    <property type="match status" value="1"/>
</dbReference>
<sequence>MMKYLVMEVCVPTSKRSANSSERIPLSATSASGISFAKYRTLRSFLALYAVMSILILALMATLYYESLKAQMLSSHRLAMQLQSENYVPRLKTWLESGHDLVTFPTDLAYKTALYGYDKDLLVGNLDQKHHDFSENIALHNGYIHLIVALSPYGLGEYYLVFETQDDELWRHQALINSLIFGSALFFILGLIGFSLSRMFLRPMNEAIALLDDFIKDTTHELNTPVSAILTNIEALQETPLPPSVEKKLRRIEIASRTISTLYDDLTYLILNHDLAVENKELNLSNLIHERLEYFRHRIEQKKIALSLTIHPNITLTIDHTKATRLIDNLLSNAIKYNKMEGEITITLTDETLCIEDNGIGIPDGMINRVFERYMRADKSVGGFGIGLNIVAMIAREYHLKITIESKEKVGTKICVAWE</sequence>
<accession>A0A2D3WE87</accession>
<protein>
    <recommendedName>
        <fullName evidence="2">histidine kinase</fullName>
        <ecNumber evidence="2">2.7.13.3</ecNumber>
    </recommendedName>
</protein>
<keyword evidence="4" id="KW-0472">Membrane</keyword>
<evidence type="ECO:0000256" key="1">
    <source>
        <dbReference type="ARBA" id="ARBA00000085"/>
    </source>
</evidence>
<comment type="catalytic activity">
    <reaction evidence="1">
        <text>ATP + protein L-histidine = ADP + protein N-phospho-L-histidine.</text>
        <dbReference type="EC" id="2.7.13.3"/>
    </reaction>
</comment>
<dbReference type="PRINTS" id="PR00344">
    <property type="entry name" value="BCTRLSENSOR"/>
</dbReference>
<comment type="caution">
    <text evidence="6">The sequence shown here is derived from an EMBL/GenBank/DDBJ whole genome shotgun (WGS) entry which is preliminary data.</text>
</comment>
<dbReference type="InterPro" id="IPR036890">
    <property type="entry name" value="HATPase_C_sf"/>
</dbReference>
<dbReference type="EC" id="2.7.13.3" evidence="2"/>
<keyword evidence="6" id="KW-0808">Transferase</keyword>
<feature type="transmembrane region" description="Helical" evidence="4">
    <location>
        <begin position="143"/>
        <end position="162"/>
    </location>
</feature>
<gene>
    <name evidence="6" type="ORF">CFH83_07210</name>
</gene>
<reference evidence="6 7" key="1">
    <citation type="journal article" date="2017" name="Front. Microbiol.">
        <title>Comparative Genomic Analysis of the Class Epsilonproteobacteria and Proposed Reclassification to Epsilonbacteraeota (phyl. nov.).</title>
        <authorList>
            <person name="Waite D.W."/>
            <person name="Vanwonterghem I."/>
            <person name="Rinke C."/>
            <person name="Parks D.H."/>
            <person name="Zhang Y."/>
            <person name="Takai K."/>
            <person name="Sievert S.M."/>
            <person name="Simon J."/>
            <person name="Campbell B.J."/>
            <person name="Hanson T.E."/>
            <person name="Woyke T."/>
            <person name="Klotz M.G."/>
            <person name="Hugenholtz P."/>
        </authorList>
    </citation>
    <scope>NUCLEOTIDE SEQUENCE [LARGE SCALE GENOMIC DNA]</scope>
    <source>
        <strain evidence="6">UBA12443</strain>
    </source>
</reference>
<evidence type="ECO:0000259" key="5">
    <source>
        <dbReference type="PROSITE" id="PS50109"/>
    </source>
</evidence>
<dbReference type="AlphaFoldDB" id="A0A2D3WE87"/>
<keyword evidence="4" id="KW-1133">Transmembrane helix</keyword>
<dbReference type="InterPro" id="IPR003661">
    <property type="entry name" value="HisK_dim/P_dom"/>
</dbReference>
<dbReference type="CDD" id="cd00082">
    <property type="entry name" value="HisKA"/>
    <property type="match status" value="1"/>
</dbReference>
<dbReference type="InterPro" id="IPR005467">
    <property type="entry name" value="His_kinase_dom"/>
</dbReference>
<evidence type="ECO:0000256" key="4">
    <source>
        <dbReference type="SAM" id="Phobius"/>
    </source>
</evidence>
<keyword evidence="6" id="KW-0418">Kinase</keyword>
<keyword evidence="3" id="KW-0597">Phosphoprotein</keyword>
<dbReference type="SMART" id="SM00388">
    <property type="entry name" value="HisKA"/>
    <property type="match status" value="1"/>
</dbReference>
<dbReference type="PANTHER" id="PTHR43547">
    <property type="entry name" value="TWO-COMPONENT HISTIDINE KINASE"/>
    <property type="match status" value="1"/>
</dbReference>
<dbReference type="SUPFAM" id="SSF47384">
    <property type="entry name" value="Homodimeric domain of signal transducing histidine kinase"/>
    <property type="match status" value="1"/>
</dbReference>
<feature type="transmembrane region" description="Helical" evidence="4">
    <location>
        <begin position="45"/>
        <end position="65"/>
    </location>
</feature>
<feature type="transmembrane region" description="Helical" evidence="4">
    <location>
        <begin position="174"/>
        <end position="196"/>
    </location>
</feature>
<dbReference type="Proteomes" id="UP000228859">
    <property type="component" value="Unassembled WGS sequence"/>
</dbReference>
<evidence type="ECO:0000313" key="7">
    <source>
        <dbReference type="Proteomes" id="UP000228859"/>
    </source>
</evidence>
<evidence type="ECO:0000256" key="2">
    <source>
        <dbReference type="ARBA" id="ARBA00012438"/>
    </source>
</evidence>
<dbReference type="EMBL" id="DLUI01000102">
    <property type="protein sequence ID" value="DAB38205.1"/>
    <property type="molecule type" value="Genomic_DNA"/>
</dbReference>
<dbReference type="InterPro" id="IPR036097">
    <property type="entry name" value="HisK_dim/P_sf"/>
</dbReference>
<keyword evidence="4" id="KW-0812">Transmembrane</keyword>
<evidence type="ECO:0000313" key="6">
    <source>
        <dbReference type="EMBL" id="DAB38205.1"/>
    </source>
</evidence>
<dbReference type="Pfam" id="PF02518">
    <property type="entry name" value="HATPase_c"/>
    <property type="match status" value="1"/>
</dbReference>
<organism evidence="6 7">
    <name type="scientific">Sulfuricurvum kujiense</name>
    <dbReference type="NCBI Taxonomy" id="148813"/>
    <lineage>
        <taxon>Bacteria</taxon>
        <taxon>Pseudomonadati</taxon>
        <taxon>Campylobacterota</taxon>
        <taxon>Epsilonproteobacteria</taxon>
        <taxon>Campylobacterales</taxon>
        <taxon>Sulfurimonadaceae</taxon>
        <taxon>Sulfuricurvum</taxon>
    </lineage>
</organism>
<dbReference type="Gene3D" id="1.10.287.130">
    <property type="match status" value="1"/>
</dbReference>
<name>A0A2D3WE87_9BACT</name>
<dbReference type="SMART" id="SM00387">
    <property type="entry name" value="HATPase_c"/>
    <property type="match status" value="1"/>
</dbReference>
<feature type="domain" description="Histidine kinase" evidence="5">
    <location>
        <begin position="217"/>
        <end position="419"/>
    </location>
</feature>
<evidence type="ECO:0000256" key="3">
    <source>
        <dbReference type="ARBA" id="ARBA00022553"/>
    </source>
</evidence>
<dbReference type="Gene3D" id="3.30.565.10">
    <property type="entry name" value="Histidine kinase-like ATPase, C-terminal domain"/>
    <property type="match status" value="1"/>
</dbReference>
<dbReference type="InterPro" id="IPR003594">
    <property type="entry name" value="HATPase_dom"/>
</dbReference>